<evidence type="ECO:0000313" key="4">
    <source>
        <dbReference type="Proteomes" id="UP000294937"/>
    </source>
</evidence>
<dbReference type="RefSeq" id="WP_131924210.1">
    <property type="nucleotide sequence ID" value="NZ_SMAG01000003.1"/>
</dbReference>
<dbReference type="EMBL" id="SMAG01000003">
    <property type="protein sequence ID" value="TCS94828.1"/>
    <property type="molecule type" value="Genomic_DNA"/>
</dbReference>
<keyword evidence="4" id="KW-1185">Reference proteome</keyword>
<evidence type="ECO:0000313" key="3">
    <source>
        <dbReference type="EMBL" id="TCS94828.1"/>
    </source>
</evidence>
<dbReference type="InterPro" id="IPR036249">
    <property type="entry name" value="Thioredoxin-like_sf"/>
</dbReference>
<dbReference type="AlphaFoldDB" id="A0A4R3L6W1"/>
<dbReference type="InterPro" id="IPR017937">
    <property type="entry name" value="Thioredoxin_CS"/>
</dbReference>
<keyword evidence="1" id="KW-1015">Disulfide bond</keyword>
<dbReference type="CDD" id="cd02966">
    <property type="entry name" value="TlpA_like_family"/>
    <property type="match status" value="1"/>
</dbReference>
<evidence type="ECO:0000256" key="1">
    <source>
        <dbReference type="ARBA" id="ARBA00023157"/>
    </source>
</evidence>
<dbReference type="PROSITE" id="PS51352">
    <property type="entry name" value="THIOREDOXIN_2"/>
    <property type="match status" value="1"/>
</dbReference>
<dbReference type="PROSITE" id="PS00194">
    <property type="entry name" value="THIOREDOXIN_1"/>
    <property type="match status" value="1"/>
</dbReference>
<dbReference type="Proteomes" id="UP000294937">
    <property type="component" value="Unassembled WGS sequence"/>
</dbReference>
<dbReference type="InterPro" id="IPR013766">
    <property type="entry name" value="Thioredoxin_domain"/>
</dbReference>
<dbReference type="GO" id="GO:0016491">
    <property type="term" value="F:oxidoreductase activity"/>
    <property type="evidence" value="ECO:0007669"/>
    <property type="project" value="InterPro"/>
</dbReference>
<dbReference type="InterPro" id="IPR050553">
    <property type="entry name" value="Thioredoxin_ResA/DsbE_sf"/>
</dbReference>
<evidence type="ECO:0000259" key="2">
    <source>
        <dbReference type="PROSITE" id="PS51352"/>
    </source>
</evidence>
<protein>
    <submittedName>
        <fullName evidence="3">Peroxiredoxin</fullName>
    </submittedName>
</protein>
<dbReference type="PANTHER" id="PTHR42852:SF1">
    <property type="entry name" value="THIOREDOXIN-LIKE PROTEIN YNEN"/>
    <property type="match status" value="1"/>
</dbReference>
<organism evidence="3 4">
    <name type="scientific">Hazenella coriacea</name>
    <dbReference type="NCBI Taxonomy" id="1179467"/>
    <lineage>
        <taxon>Bacteria</taxon>
        <taxon>Bacillati</taxon>
        <taxon>Bacillota</taxon>
        <taxon>Bacilli</taxon>
        <taxon>Bacillales</taxon>
        <taxon>Thermoactinomycetaceae</taxon>
        <taxon>Hazenella</taxon>
    </lineage>
</organism>
<dbReference type="Pfam" id="PF00578">
    <property type="entry name" value="AhpC-TSA"/>
    <property type="match status" value="1"/>
</dbReference>
<dbReference type="Gene3D" id="3.40.30.10">
    <property type="entry name" value="Glutaredoxin"/>
    <property type="match status" value="1"/>
</dbReference>
<dbReference type="GO" id="GO:0016209">
    <property type="term" value="F:antioxidant activity"/>
    <property type="evidence" value="ECO:0007669"/>
    <property type="project" value="InterPro"/>
</dbReference>
<name>A0A4R3L6W1_9BACL</name>
<gene>
    <name evidence="3" type="ORF">EDD58_103250</name>
</gene>
<proteinExistence type="predicted"/>
<sequence>MKKILISLVLLGLIGWGVYDLYFQEKKAPSKPTQVQQKQPAPATTEFPNEQLPLAPDFTLKTLEGKEVTLSELRGKKVMLNFWATWCPPCRAEMPDMEKFYKEYKGKNVEILAINFTTAEKSHKDVEKFVKEFGLTFPVVLDEKNIVNDIYQPQGIPNSFFIDSKGVAQYHIIGPMTYDSLVERINSID</sequence>
<dbReference type="InterPro" id="IPR000866">
    <property type="entry name" value="AhpC/TSA"/>
</dbReference>
<accession>A0A4R3L6W1</accession>
<comment type="caution">
    <text evidence="3">The sequence shown here is derived from an EMBL/GenBank/DDBJ whole genome shotgun (WGS) entry which is preliminary data.</text>
</comment>
<dbReference type="PANTHER" id="PTHR42852">
    <property type="entry name" value="THIOL:DISULFIDE INTERCHANGE PROTEIN DSBE"/>
    <property type="match status" value="1"/>
</dbReference>
<reference evidence="3 4" key="1">
    <citation type="submission" date="2019-03" db="EMBL/GenBank/DDBJ databases">
        <title>Genomic Encyclopedia of Type Strains, Phase IV (KMG-IV): sequencing the most valuable type-strain genomes for metagenomic binning, comparative biology and taxonomic classification.</title>
        <authorList>
            <person name="Goeker M."/>
        </authorList>
    </citation>
    <scope>NUCLEOTIDE SEQUENCE [LARGE SCALE GENOMIC DNA]</scope>
    <source>
        <strain evidence="3 4">DSM 45707</strain>
    </source>
</reference>
<dbReference type="OrthoDB" id="25753at2"/>
<dbReference type="SUPFAM" id="SSF52833">
    <property type="entry name" value="Thioredoxin-like"/>
    <property type="match status" value="1"/>
</dbReference>
<feature type="domain" description="Thioredoxin" evidence="2">
    <location>
        <begin position="49"/>
        <end position="189"/>
    </location>
</feature>